<dbReference type="PROSITE" id="PS00455">
    <property type="entry name" value="AMP_BINDING"/>
    <property type="match status" value="1"/>
</dbReference>
<dbReference type="Pfam" id="PF13193">
    <property type="entry name" value="AMP-binding_C"/>
    <property type="match status" value="1"/>
</dbReference>
<dbReference type="GO" id="GO:0016874">
    <property type="term" value="F:ligase activity"/>
    <property type="evidence" value="ECO:0007669"/>
    <property type="project" value="UniProtKB-KW"/>
</dbReference>
<dbReference type="Gene3D" id="3.40.50.12780">
    <property type="entry name" value="N-terminal domain of ligase-like"/>
    <property type="match status" value="1"/>
</dbReference>
<comment type="caution">
    <text evidence="3">The sequence shown here is derived from an EMBL/GenBank/DDBJ whole genome shotgun (WGS) entry which is preliminary data.</text>
</comment>
<feature type="domain" description="AMP-binding enzyme C-terminal" evidence="2">
    <location>
        <begin position="423"/>
        <end position="501"/>
    </location>
</feature>
<dbReference type="InterPro" id="IPR042099">
    <property type="entry name" value="ANL_N_sf"/>
</dbReference>
<keyword evidence="4" id="KW-1185">Reference proteome</keyword>
<evidence type="ECO:0000313" key="3">
    <source>
        <dbReference type="EMBL" id="MFC4333002.1"/>
    </source>
</evidence>
<dbReference type="CDD" id="cd05936">
    <property type="entry name" value="FC-FACS_FadD_like"/>
    <property type="match status" value="1"/>
</dbReference>
<dbReference type="PANTHER" id="PTHR43767:SF12">
    <property type="entry name" value="AMP-DEPENDENT SYNTHETASE AND LIGASE"/>
    <property type="match status" value="1"/>
</dbReference>
<dbReference type="Gene3D" id="3.30.300.30">
    <property type="match status" value="1"/>
</dbReference>
<dbReference type="InterPro" id="IPR050237">
    <property type="entry name" value="ATP-dep_AMP-bd_enzyme"/>
</dbReference>
<dbReference type="PANTHER" id="PTHR43767">
    <property type="entry name" value="LONG-CHAIN-FATTY-ACID--COA LIGASE"/>
    <property type="match status" value="1"/>
</dbReference>
<evidence type="ECO:0000259" key="2">
    <source>
        <dbReference type="Pfam" id="PF13193"/>
    </source>
</evidence>
<organism evidence="3 4">
    <name type="scientific">Streptomyces andamanensis</name>
    <dbReference type="NCBI Taxonomy" id="1565035"/>
    <lineage>
        <taxon>Bacteria</taxon>
        <taxon>Bacillati</taxon>
        <taxon>Actinomycetota</taxon>
        <taxon>Actinomycetes</taxon>
        <taxon>Kitasatosporales</taxon>
        <taxon>Streptomycetaceae</taxon>
        <taxon>Streptomyces</taxon>
    </lineage>
</organism>
<dbReference type="Proteomes" id="UP001595824">
    <property type="component" value="Unassembled WGS sequence"/>
</dbReference>
<evidence type="ECO:0000259" key="1">
    <source>
        <dbReference type="Pfam" id="PF00501"/>
    </source>
</evidence>
<dbReference type="RefSeq" id="WP_381744611.1">
    <property type="nucleotide sequence ID" value="NZ_JBHSDP010000029.1"/>
</dbReference>
<sequence>MTGGATLSAAHVLGESARQWPDAVALVADGTRLGYGALWQDALRHAAALHGQGIGPGDRVALLLSNTARFPKAYYGVLAAGATVVPVNALLRTAEITYILRHSGARALLCEGSLLPEGEPAARAAGVPLLTTAAPGRSPSLDELAAQSTPLDAAVPRAPDDIAVVLYTSGTTGRPKGVMISHLNLVLNIDTTMLAPFAMRPDDVVLGCLPLFHTFGQVCVMGTGLRAGARLVLMPRFDAHAALDLMTAERCTVLMGVPTMYVALLQAVRDGGRRPALDRAYCGGSALPARVLEDFEAVFGCPVHEGYGLTEASPCVAYNHPGRPRVPGTVGHPIRGVEVRIARPGTAERIEALAAGETGEIVVRGHNVMAGYLDDPAATRAAVVDGWLRTGDLGVLDEDGRLTVVDRTKDTIVRGGYNVYPREVEDLLAAHPAVAQSAVVGVPDPRLGQEVCAVVVPRPGSAPDGRLAADIIAWSRQRIAAYKYPRRVEFVTALPLGPSGKVLRRLLAEEFAGAPPATDAP</sequence>
<gene>
    <name evidence="3" type="ORF">ACFPC0_35625</name>
</gene>
<dbReference type="PRINTS" id="PR00154">
    <property type="entry name" value="AMPBINDING"/>
</dbReference>
<dbReference type="Pfam" id="PF00501">
    <property type="entry name" value="AMP-binding"/>
    <property type="match status" value="1"/>
</dbReference>
<proteinExistence type="predicted"/>
<dbReference type="InterPro" id="IPR000873">
    <property type="entry name" value="AMP-dep_synth/lig_dom"/>
</dbReference>
<dbReference type="InterPro" id="IPR025110">
    <property type="entry name" value="AMP-bd_C"/>
</dbReference>
<dbReference type="InterPro" id="IPR020459">
    <property type="entry name" value="AMP-binding"/>
</dbReference>
<name>A0ABV8TRE1_9ACTN</name>
<dbReference type="InterPro" id="IPR045851">
    <property type="entry name" value="AMP-bd_C_sf"/>
</dbReference>
<dbReference type="InterPro" id="IPR020845">
    <property type="entry name" value="AMP-binding_CS"/>
</dbReference>
<evidence type="ECO:0000313" key="4">
    <source>
        <dbReference type="Proteomes" id="UP001595824"/>
    </source>
</evidence>
<feature type="domain" description="AMP-dependent synthetase/ligase" evidence="1">
    <location>
        <begin position="15"/>
        <end position="373"/>
    </location>
</feature>
<reference evidence="4" key="1">
    <citation type="journal article" date="2019" name="Int. J. Syst. Evol. Microbiol.">
        <title>The Global Catalogue of Microorganisms (GCM) 10K type strain sequencing project: providing services to taxonomists for standard genome sequencing and annotation.</title>
        <authorList>
            <consortium name="The Broad Institute Genomics Platform"/>
            <consortium name="The Broad Institute Genome Sequencing Center for Infectious Disease"/>
            <person name="Wu L."/>
            <person name="Ma J."/>
        </authorList>
    </citation>
    <scope>NUCLEOTIDE SEQUENCE [LARGE SCALE GENOMIC DNA]</scope>
    <source>
        <strain evidence="4">PCU 347</strain>
    </source>
</reference>
<dbReference type="SUPFAM" id="SSF56801">
    <property type="entry name" value="Acetyl-CoA synthetase-like"/>
    <property type="match status" value="1"/>
</dbReference>
<accession>A0ABV8TRE1</accession>
<keyword evidence="3" id="KW-0436">Ligase</keyword>
<dbReference type="EMBL" id="JBHSDP010000029">
    <property type="protein sequence ID" value="MFC4333002.1"/>
    <property type="molecule type" value="Genomic_DNA"/>
</dbReference>
<protein>
    <submittedName>
        <fullName evidence="3">Long-chain fatty acid--CoA ligase</fullName>
    </submittedName>
</protein>